<reference evidence="6 7" key="1">
    <citation type="submission" date="2017-07" db="EMBL/GenBank/DDBJ databases">
        <title>Leptospira spp. isolated from tropical soils.</title>
        <authorList>
            <person name="Thibeaux R."/>
            <person name="Iraola G."/>
            <person name="Ferres I."/>
            <person name="Bierque E."/>
            <person name="Girault D."/>
            <person name="Soupe-Gilbert M.-E."/>
            <person name="Picardeau M."/>
            <person name="Goarant C."/>
        </authorList>
    </citation>
    <scope>NUCLEOTIDE SEQUENCE [LARGE SCALE GENOMIC DNA]</scope>
    <source>
        <strain evidence="5 7">FH1-B-B1</strain>
        <strain evidence="4 6">FH1-B-C1</strain>
    </source>
</reference>
<dbReference type="GO" id="GO:0008171">
    <property type="term" value="F:O-methyltransferase activity"/>
    <property type="evidence" value="ECO:0007669"/>
    <property type="project" value="InterPro"/>
</dbReference>
<dbReference type="GO" id="GO:0008757">
    <property type="term" value="F:S-adenosylmethionine-dependent methyltransferase activity"/>
    <property type="evidence" value="ECO:0007669"/>
    <property type="project" value="TreeGrafter"/>
</dbReference>
<proteinExistence type="predicted"/>
<dbReference type="RefSeq" id="WP_100714212.1">
    <property type="nucleotide sequence ID" value="NZ_NPDY01000010.1"/>
</dbReference>
<dbReference type="Proteomes" id="UP000231962">
    <property type="component" value="Unassembled WGS sequence"/>
</dbReference>
<dbReference type="SUPFAM" id="SSF53335">
    <property type="entry name" value="S-adenosyl-L-methionine-dependent methyltransferases"/>
    <property type="match status" value="1"/>
</dbReference>
<gene>
    <name evidence="4" type="ORF">CH360_11650</name>
    <name evidence="5" type="ORF">CH373_14085</name>
</gene>
<evidence type="ECO:0000256" key="2">
    <source>
        <dbReference type="ARBA" id="ARBA00022679"/>
    </source>
</evidence>
<dbReference type="Proteomes" id="UP000231990">
    <property type="component" value="Unassembled WGS sequence"/>
</dbReference>
<name>A0A2M9ZKR7_9LEPT</name>
<accession>A0A2M9ZKR7</accession>
<dbReference type="EMBL" id="NPDZ01000009">
    <property type="protein sequence ID" value="PJZ72533.1"/>
    <property type="molecule type" value="Genomic_DNA"/>
</dbReference>
<dbReference type="Gene3D" id="3.40.50.150">
    <property type="entry name" value="Vaccinia Virus protein VP39"/>
    <property type="match status" value="1"/>
</dbReference>
<sequence length="231" mass="26602">MADSKSSKHSKRGTSIYKEGIEAWIDSDLVKRPFSWLYELEAKAKMDEIPVLGPASGAVLAFLASSWIPDRILELGTGYGVSLIWVLSGLSNSPESIQSVDREIQFIEVAQSYLDRIQNYSNQILFKEGECLESLRIFLNRDIENKKEFLFVDCDKIRYPEILRMLLQFGKGRRLRVVFDNVLWHGRPMDPEWKAPSDLAIREFWTELRKTDLNYTLFPVGDGLLSLDFSK</sequence>
<dbReference type="PANTHER" id="PTHR10509">
    <property type="entry name" value="O-METHYLTRANSFERASE-RELATED"/>
    <property type="match status" value="1"/>
</dbReference>
<organism evidence="5 7">
    <name type="scientific">Leptospira perolatii</name>
    <dbReference type="NCBI Taxonomy" id="2023191"/>
    <lineage>
        <taxon>Bacteria</taxon>
        <taxon>Pseudomonadati</taxon>
        <taxon>Spirochaetota</taxon>
        <taxon>Spirochaetia</taxon>
        <taxon>Leptospirales</taxon>
        <taxon>Leptospiraceae</taxon>
        <taxon>Leptospira</taxon>
    </lineage>
</organism>
<dbReference type="GO" id="GO:0032259">
    <property type="term" value="P:methylation"/>
    <property type="evidence" value="ECO:0007669"/>
    <property type="project" value="UniProtKB-KW"/>
</dbReference>
<evidence type="ECO:0000313" key="6">
    <source>
        <dbReference type="Proteomes" id="UP000231962"/>
    </source>
</evidence>
<evidence type="ECO:0000313" key="7">
    <source>
        <dbReference type="Proteomes" id="UP000231990"/>
    </source>
</evidence>
<dbReference type="InterPro" id="IPR002935">
    <property type="entry name" value="SAM_O-MeTrfase"/>
</dbReference>
<dbReference type="InterPro" id="IPR029063">
    <property type="entry name" value="SAM-dependent_MTases_sf"/>
</dbReference>
<keyword evidence="1 5" id="KW-0489">Methyltransferase</keyword>
<evidence type="ECO:0000313" key="5">
    <source>
        <dbReference type="EMBL" id="PJZ72533.1"/>
    </source>
</evidence>
<comment type="caution">
    <text evidence="5">The sequence shown here is derived from an EMBL/GenBank/DDBJ whole genome shotgun (WGS) entry which is preliminary data.</text>
</comment>
<evidence type="ECO:0000256" key="3">
    <source>
        <dbReference type="ARBA" id="ARBA00022691"/>
    </source>
</evidence>
<dbReference type="InterPro" id="IPR050362">
    <property type="entry name" value="Cation-dep_OMT"/>
</dbReference>
<evidence type="ECO:0000256" key="1">
    <source>
        <dbReference type="ARBA" id="ARBA00022603"/>
    </source>
</evidence>
<dbReference type="OrthoDB" id="9811000at2"/>
<keyword evidence="6" id="KW-1185">Reference proteome</keyword>
<dbReference type="PANTHER" id="PTHR10509:SF14">
    <property type="entry name" value="CAFFEOYL-COA O-METHYLTRANSFERASE 3-RELATED"/>
    <property type="match status" value="1"/>
</dbReference>
<keyword evidence="3" id="KW-0949">S-adenosyl-L-methionine</keyword>
<evidence type="ECO:0000313" key="4">
    <source>
        <dbReference type="EMBL" id="PJZ69398.1"/>
    </source>
</evidence>
<keyword evidence="2 5" id="KW-0808">Transferase</keyword>
<dbReference type="Pfam" id="PF01596">
    <property type="entry name" value="Methyltransf_3"/>
    <property type="match status" value="1"/>
</dbReference>
<dbReference type="EMBL" id="NPDY01000010">
    <property type="protein sequence ID" value="PJZ69398.1"/>
    <property type="molecule type" value="Genomic_DNA"/>
</dbReference>
<dbReference type="AlphaFoldDB" id="A0A2M9ZKR7"/>
<protein>
    <submittedName>
        <fullName evidence="5">Methyltransferase</fullName>
    </submittedName>
</protein>
<dbReference type="PROSITE" id="PS51682">
    <property type="entry name" value="SAM_OMT_I"/>
    <property type="match status" value="1"/>
</dbReference>